<reference evidence="1 2" key="1">
    <citation type="journal article" date="2020" name="Cell">
        <title>Large-Scale Comparative Analyses of Tick Genomes Elucidate Their Genetic Diversity and Vector Capacities.</title>
        <authorList>
            <consortium name="Tick Genome and Microbiome Consortium (TIGMIC)"/>
            <person name="Jia N."/>
            <person name="Wang J."/>
            <person name="Shi W."/>
            <person name="Du L."/>
            <person name="Sun Y."/>
            <person name="Zhan W."/>
            <person name="Jiang J.F."/>
            <person name="Wang Q."/>
            <person name="Zhang B."/>
            <person name="Ji P."/>
            <person name="Bell-Sakyi L."/>
            <person name="Cui X.M."/>
            <person name="Yuan T.T."/>
            <person name="Jiang B.G."/>
            <person name="Yang W.F."/>
            <person name="Lam T.T."/>
            <person name="Chang Q.C."/>
            <person name="Ding S.J."/>
            <person name="Wang X.J."/>
            <person name="Zhu J.G."/>
            <person name="Ruan X.D."/>
            <person name="Zhao L."/>
            <person name="Wei J.T."/>
            <person name="Ye R.Z."/>
            <person name="Que T.C."/>
            <person name="Du C.H."/>
            <person name="Zhou Y.H."/>
            <person name="Cheng J.X."/>
            <person name="Dai P.F."/>
            <person name="Guo W.B."/>
            <person name="Han X.H."/>
            <person name="Huang E.J."/>
            <person name="Li L.F."/>
            <person name="Wei W."/>
            <person name="Gao Y.C."/>
            <person name="Liu J.Z."/>
            <person name="Shao H.Z."/>
            <person name="Wang X."/>
            <person name="Wang C.C."/>
            <person name="Yang T.C."/>
            <person name="Huo Q.B."/>
            <person name="Li W."/>
            <person name="Chen H.Y."/>
            <person name="Chen S.E."/>
            <person name="Zhou L.G."/>
            <person name="Ni X.B."/>
            <person name="Tian J.H."/>
            <person name="Sheng Y."/>
            <person name="Liu T."/>
            <person name="Pan Y.S."/>
            <person name="Xia L.Y."/>
            <person name="Li J."/>
            <person name="Zhao F."/>
            <person name="Cao W.C."/>
        </authorList>
    </citation>
    <scope>NUCLEOTIDE SEQUENCE [LARGE SCALE GENOMIC DNA]</scope>
    <source>
        <strain evidence="1">Iper-2018</strain>
    </source>
</reference>
<protein>
    <submittedName>
        <fullName evidence="1">Uncharacterized protein</fullName>
    </submittedName>
</protein>
<gene>
    <name evidence="1" type="ORF">HPB47_020031</name>
</gene>
<accession>A0AC60QGJ8</accession>
<sequence>MNSRSWCVLVAAVLGTLATAKCASLDDAALRLRDLTSSGGLAGLDSINGLAQRGGRKEFRNYTSDNREMICRPLEGGGYECKYTETTSNFSLSWTPGAIAGLVVGLIALFVCVTVCCVFGCRGACLRKTTKRRRAIEETRRAIPTPAQGQSIAPTRRGPGTQLQPPLSSTTAKDAPTSQPTHEKALGAPRKGIFKGPKMSTRAEPAKPIAALAHSIQQALAAKHQRQLLLLYRHQRQILNALSRHRLTWTTATTTTKIISQDTPETQRLQQLNPRMLSTDVNMAAGGPIIRHQFTARGSLVEVAEVSSVNKLMQVQTLGGIPVQVTIPTTYLQNFELIKGVPLWYTDAQLAEFLQPEGVVAARRPYRRRQKPGDAKQVVQRNKKKMKLEARSTD</sequence>
<keyword evidence="2" id="KW-1185">Reference proteome</keyword>
<evidence type="ECO:0000313" key="1">
    <source>
        <dbReference type="EMBL" id="KAG0433314.1"/>
    </source>
</evidence>
<comment type="caution">
    <text evidence="1">The sequence shown here is derived from an EMBL/GenBank/DDBJ whole genome shotgun (WGS) entry which is preliminary data.</text>
</comment>
<organism evidence="1 2">
    <name type="scientific">Ixodes persulcatus</name>
    <name type="common">Taiga tick</name>
    <dbReference type="NCBI Taxonomy" id="34615"/>
    <lineage>
        <taxon>Eukaryota</taxon>
        <taxon>Metazoa</taxon>
        <taxon>Ecdysozoa</taxon>
        <taxon>Arthropoda</taxon>
        <taxon>Chelicerata</taxon>
        <taxon>Arachnida</taxon>
        <taxon>Acari</taxon>
        <taxon>Parasitiformes</taxon>
        <taxon>Ixodida</taxon>
        <taxon>Ixodoidea</taxon>
        <taxon>Ixodidae</taxon>
        <taxon>Ixodinae</taxon>
        <taxon>Ixodes</taxon>
    </lineage>
</organism>
<name>A0AC60QGJ8_IXOPE</name>
<dbReference type="EMBL" id="JABSTQ010009071">
    <property type="protein sequence ID" value="KAG0433314.1"/>
    <property type="molecule type" value="Genomic_DNA"/>
</dbReference>
<proteinExistence type="predicted"/>
<evidence type="ECO:0000313" key="2">
    <source>
        <dbReference type="Proteomes" id="UP000805193"/>
    </source>
</evidence>
<dbReference type="Proteomes" id="UP000805193">
    <property type="component" value="Unassembled WGS sequence"/>
</dbReference>